<comment type="subunit">
    <text evidence="5">Binds ribosomal protein uS19.</text>
</comment>
<dbReference type="AlphaFoldDB" id="E1QLT4"/>
<evidence type="ECO:0000313" key="8">
    <source>
        <dbReference type="EMBL" id="ADK86519.1"/>
    </source>
</evidence>
<evidence type="ECO:0000256" key="2">
    <source>
        <dbReference type="ARBA" id="ARBA00022517"/>
    </source>
</evidence>
<evidence type="ECO:0000313" key="9">
    <source>
        <dbReference type="Proteomes" id="UP000009047"/>
    </source>
</evidence>
<dbReference type="GO" id="GO:0042274">
    <property type="term" value="P:ribosomal small subunit biogenesis"/>
    <property type="evidence" value="ECO:0007669"/>
    <property type="project" value="UniProtKB-UniRule"/>
</dbReference>
<comment type="function">
    <text evidence="5">An accessory protein needed during the final step in the assembly of 30S ribosomal subunit, possibly for assembly of the head region. Essential for efficient processing of 16S rRNA. May be needed both before and after RbfA during the maturation of 16S rRNA. It has affinity for free ribosomal 30S subunits but not for 70S ribosomes.</text>
</comment>
<accession>E1QLT4</accession>
<dbReference type="EMBL" id="CP002085">
    <property type="protein sequence ID" value="ADK86519.1"/>
    <property type="molecule type" value="Genomic_DNA"/>
</dbReference>
<comment type="domain">
    <text evidence="5">The PRC barrel domain binds ribosomal protein uS19.</text>
</comment>
<keyword evidence="2 5" id="KW-0690">Ribosome biogenesis</keyword>
<dbReference type="Gene3D" id="2.40.30.60">
    <property type="entry name" value="RimM"/>
    <property type="match status" value="1"/>
</dbReference>
<dbReference type="SUPFAM" id="SSF50447">
    <property type="entry name" value="Translation proteins"/>
    <property type="match status" value="1"/>
</dbReference>
<dbReference type="HOGENOM" id="CLU_077636_1_0_7"/>
<gene>
    <name evidence="5" type="primary">rimM</name>
    <name evidence="8" type="ordered locus">Deba_3166</name>
</gene>
<dbReference type="HAMAP" id="MF_00014">
    <property type="entry name" value="Ribosome_mat_RimM"/>
    <property type="match status" value="1"/>
</dbReference>
<dbReference type="NCBIfam" id="TIGR02273">
    <property type="entry name" value="16S_RimM"/>
    <property type="match status" value="1"/>
</dbReference>
<dbReference type="KEGG" id="dbr:Deba_3166"/>
<dbReference type="InterPro" id="IPR056792">
    <property type="entry name" value="PRC_RimM"/>
</dbReference>
<dbReference type="InterPro" id="IPR002676">
    <property type="entry name" value="RimM_N"/>
</dbReference>
<evidence type="ECO:0000256" key="4">
    <source>
        <dbReference type="ARBA" id="ARBA00023186"/>
    </source>
</evidence>
<keyword evidence="3 5" id="KW-0698">rRNA processing</keyword>
<dbReference type="GO" id="GO:0005840">
    <property type="term" value="C:ribosome"/>
    <property type="evidence" value="ECO:0007669"/>
    <property type="project" value="InterPro"/>
</dbReference>
<dbReference type="SUPFAM" id="SSF50346">
    <property type="entry name" value="PRC-barrel domain"/>
    <property type="match status" value="1"/>
</dbReference>
<comment type="subcellular location">
    <subcellularLocation>
        <location evidence="5">Cytoplasm</location>
    </subcellularLocation>
</comment>
<dbReference type="STRING" id="644282.Deba_3166"/>
<dbReference type="GO" id="GO:0005737">
    <property type="term" value="C:cytoplasm"/>
    <property type="evidence" value="ECO:0007669"/>
    <property type="project" value="UniProtKB-SubCell"/>
</dbReference>
<evidence type="ECO:0000259" key="7">
    <source>
        <dbReference type="Pfam" id="PF24986"/>
    </source>
</evidence>
<comment type="similarity">
    <text evidence="5">Belongs to the RimM family.</text>
</comment>
<dbReference type="eggNOG" id="COG0806">
    <property type="taxonomic scope" value="Bacteria"/>
</dbReference>
<dbReference type="InterPro" id="IPR036976">
    <property type="entry name" value="RimM_N_sf"/>
</dbReference>
<evidence type="ECO:0000259" key="6">
    <source>
        <dbReference type="Pfam" id="PF01782"/>
    </source>
</evidence>
<protein>
    <recommendedName>
        <fullName evidence="5">Ribosome maturation factor RimM</fullName>
    </recommendedName>
</protein>
<dbReference type="Proteomes" id="UP000009047">
    <property type="component" value="Chromosome"/>
</dbReference>
<dbReference type="InterPro" id="IPR011961">
    <property type="entry name" value="RimM"/>
</dbReference>
<keyword evidence="9" id="KW-1185">Reference proteome</keyword>
<dbReference type="GO" id="GO:0043022">
    <property type="term" value="F:ribosome binding"/>
    <property type="evidence" value="ECO:0007669"/>
    <property type="project" value="InterPro"/>
</dbReference>
<dbReference type="Pfam" id="PF24986">
    <property type="entry name" value="PRC_RimM"/>
    <property type="match status" value="1"/>
</dbReference>
<dbReference type="OrthoDB" id="5381335at2"/>
<evidence type="ECO:0000256" key="3">
    <source>
        <dbReference type="ARBA" id="ARBA00022552"/>
    </source>
</evidence>
<evidence type="ECO:0000256" key="5">
    <source>
        <dbReference type="HAMAP-Rule" id="MF_00014"/>
    </source>
</evidence>
<keyword evidence="1 5" id="KW-0963">Cytoplasm</keyword>
<evidence type="ECO:0000256" key="1">
    <source>
        <dbReference type="ARBA" id="ARBA00022490"/>
    </source>
</evidence>
<dbReference type="Gene3D" id="2.30.30.240">
    <property type="entry name" value="PRC-barrel domain"/>
    <property type="match status" value="1"/>
</dbReference>
<keyword evidence="4 5" id="KW-0143">Chaperone</keyword>
<dbReference type="PANTHER" id="PTHR33692:SF1">
    <property type="entry name" value="RIBOSOME MATURATION FACTOR RIMM"/>
    <property type="match status" value="1"/>
</dbReference>
<dbReference type="InterPro" id="IPR009000">
    <property type="entry name" value="Transl_B-barrel_sf"/>
</dbReference>
<dbReference type="RefSeq" id="WP_013259955.1">
    <property type="nucleotide sequence ID" value="NC_014365.1"/>
</dbReference>
<proteinExistence type="inferred from homology"/>
<sequence>MPAQRLVTMGRSAGSFGLRGEVKISSFAEDHEVFARAGVVYLGAEPGVAKPYRLLGARWHGGRLLMTLEGVTTREDAAALGGAWLYLRREDLPPLADDEFYWFELIGARARTAQGQDLGHVFALTDNGAHDNLVLRGPGGKEAMIPLVEGVLVEMDLAAGLVVVDPPEGLLEAQGWDEP</sequence>
<dbReference type="InterPro" id="IPR011033">
    <property type="entry name" value="PRC_barrel-like_sf"/>
</dbReference>
<reference evidence="8 9" key="1">
    <citation type="journal article" date="2010" name="Stand. Genomic Sci.">
        <title>Complete genome sequence of Desulfarculus baarsii type strain (2st14).</title>
        <authorList>
            <person name="Sun H."/>
            <person name="Spring S."/>
            <person name="Lapidus A."/>
            <person name="Davenport K."/>
            <person name="Del Rio T.G."/>
            <person name="Tice H."/>
            <person name="Nolan M."/>
            <person name="Copeland A."/>
            <person name="Cheng J.F."/>
            <person name="Lucas S."/>
            <person name="Tapia R."/>
            <person name="Goodwin L."/>
            <person name="Pitluck S."/>
            <person name="Ivanova N."/>
            <person name="Pagani I."/>
            <person name="Mavromatis K."/>
            <person name="Ovchinnikova G."/>
            <person name="Pati A."/>
            <person name="Chen A."/>
            <person name="Palaniappan K."/>
            <person name="Hauser L."/>
            <person name="Chang Y.J."/>
            <person name="Jeffries C.D."/>
            <person name="Detter J.C."/>
            <person name="Han C."/>
            <person name="Rohde M."/>
            <person name="Brambilla E."/>
            <person name="Goker M."/>
            <person name="Woyke T."/>
            <person name="Bristow J."/>
            <person name="Eisen J.A."/>
            <person name="Markowitz V."/>
            <person name="Hugenholtz P."/>
            <person name="Kyrpides N.C."/>
            <person name="Klenk H.P."/>
            <person name="Land M."/>
        </authorList>
    </citation>
    <scope>NUCLEOTIDE SEQUENCE [LARGE SCALE GENOMIC DNA]</scope>
    <source>
        <strain evidence="9">ATCC 33931 / DSM 2075 / LMG 7858 / VKM B-1802 / 2st14</strain>
    </source>
</reference>
<feature type="domain" description="RimM N-terminal" evidence="6">
    <location>
        <begin position="9"/>
        <end position="91"/>
    </location>
</feature>
<dbReference type="PANTHER" id="PTHR33692">
    <property type="entry name" value="RIBOSOME MATURATION FACTOR RIMM"/>
    <property type="match status" value="1"/>
</dbReference>
<dbReference type="GO" id="GO:0006364">
    <property type="term" value="P:rRNA processing"/>
    <property type="evidence" value="ECO:0007669"/>
    <property type="project" value="UniProtKB-UniRule"/>
</dbReference>
<name>E1QLT4_DESB2</name>
<organism evidence="8 9">
    <name type="scientific">Desulfarculus baarsii (strain ATCC 33931 / DSM 2075 / LMG 7858 / VKM B-1802 / 2st14)</name>
    <dbReference type="NCBI Taxonomy" id="644282"/>
    <lineage>
        <taxon>Bacteria</taxon>
        <taxon>Pseudomonadati</taxon>
        <taxon>Thermodesulfobacteriota</taxon>
        <taxon>Desulfarculia</taxon>
        <taxon>Desulfarculales</taxon>
        <taxon>Desulfarculaceae</taxon>
        <taxon>Desulfarculus</taxon>
    </lineage>
</organism>
<dbReference type="Pfam" id="PF01782">
    <property type="entry name" value="RimM"/>
    <property type="match status" value="1"/>
</dbReference>
<feature type="domain" description="Ribosome maturation factor RimM PRC barrel" evidence="7">
    <location>
        <begin position="102"/>
        <end position="170"/>
    </location>
</feature>